<protein>
    <submittedName>
        <fullName evidence="2">Uncharacterized protein</fullName>
    </submittedName>
</protein>
<proteinExistence type="predicted"/>
<feature type="compositionally biased region" description="Low complexity" evidence="1">
    <location>
        <begin position="96"/>
        <end position="110"/>
    </location>
</feature>
<dbReference type="AlphaFoldDB" id="A0ABD3T8J3"/>
<reference evidence="2 3" key="1">
    <citation type="submission" date="2024-12" db="EMBL/GenBank/DDBJ databases">
        <title>The unique morphological basis and parallel evolutionary history of personate flowers in Penstemon.</title>
        <authorList>
            <person name="Depatie T.H."/>
            <person name="Wessinger C.A."/>
        </authorList>
    </citation>
    <scope>NUCLEOTIDE SEQUENCE [LARGE SCALE GENOMIC DNA]</scope>
    <source>
        <strain evidence="2">WTNN_2</strain>
        <tissue evidence="2">Leaf</tissue>
    </source>
</reference>
<dbReference type="Proteomes" id="UP001634393">
    <property type="component" value="Unassembled WGS sequence"/>
</dbReference>
<dbReference type="EMBL" id="JBJXBP010000004">
    <property type="protein sequence ID" value="KAL3833267.1"/>
    <property type="molecule type" value="Genomic_DNA"/>
</dbReference>
<name>A0ABD3T8J3_9LAMI</name>
<dbReference type="PANTHER" id="PTHR33167:SF26">
    <property type="entry name" value="EXPRESSED PROTEIN"/>
    <property type="match status" value="1"/>
</dbReference>
<dbReference type="PANTHER" id="PTHR33167">
    <property type="entry name" value="TRANSCRIPTION FACTOR, PUTATIVE (DUF863)-RELATED"/>
    <property type="match status" value="1"/>
</dbReference>
<evidence type="ECO:0000313" key="3">
    <source>
        <dbReference type="Proteomes" id="UP001634393"/>
    </source>
</evidence>
<comment type="caution">
    <text evidence="2">The sequence shown here is derived from an EMBL/GenBank/DDBJ whole genome shotgun (WGS) entry which is preliminary data.</text>
</comment>
<gene>
    <name evidence="2" type="ORF">ACJIZ3_008003</name>
</gene>
<evidence type="ECO:0000256" key="1">
    <source>
        <dbReference type="SAM" id="MobiDB-lite"/>
    </source>
</evidence>
<keyword evidence="3" id="KW-1185">Reference proteome</keyword>
<evidence type="ECO:0000313" key="2">
    <source>
        <dbReference type="EMBL" id="KAL3833267.1"/>
    </source>
</evidence>
<feature type="region of interest" description="Disordered" evidence="1">
    <location>
        <begin position="90"/>
        <end position="118"/>
    </location>
</feature>
<organism evidence="2 3">
    <name type="scientific">Penstemon smallii</name>
    <dbReference type="NCBI Taxonomy" id="265156"/>
    <lineage>
        <taxon>Eukaryota</taxon>
        <taxon>Viridiplantae</taxon>
        <taxon>Streptophyta</taxon>
        <taxon>Embryophyta</taxon>
        <taxon>Tracheophyta</taxon>
        <taxon>Spermatophyta</taxon>
        <taxon>Magnoliopsida</taxon>
        <taxon>eudicotyledons</taxon>
        <taxon>Gunneridae</taxon>
        <taxon>Pentapetalae</taxon>
        <taxon>asterids</taxon>
        <taxon>lamiids</taxon>
        <taxon>Lamiales</taxon>
        <taxon>Plantaginaceae</taxon>
        <taxon>Cheloneae</taxon>
        <taxon>Penstemon</taxon>
    </lineage>
</organism>
<sequence>MTMEKLLKPYDKECMKMAMLKHEEAFRQQVYELHRLYQIQKILMKDIAKKTRNDRPEARLRLDLERPAENEETDLELTLGLSNYHHRKIKSAERASSGPGFSSSSTTESLSRQKWSIESNQDRLNNPPWLFHELSLNMT</sequence>
<accession>A0ABD3T8J3</accession>